<dbReference type="EMBL" id="HACG01008285">
    <property type="protein sequence ID" value="CEK55150.1"/>
    <property type="molecule type" value="Transcribed_RNA"/>
</dbReference>
<feature type="compositionally biased region" description="Low complexity" evidence="1">
    <location>
        <begin position="50"/>
        <end position="68"/>
    </location>
</feature>
<reference evidence="2" key="1">
    <citation type="submission" date="2014-12" db="EMBL/GenBank/DDBJ databases">
        <title>Insight into the proteome of Arion vulgaris.</title>
        <authorList>
            <person name="Aradska J."/>
            <person name="Bulat T."/>
            <person name="Smidak R."/>
            <person name="Sarate P."/>
            <person name="Gangsoo J."/>
            <person name="Sialana F."/>
            <person name="Bilban M."/>
            <person name="Lubec G."/>
        </authorList>
    </citation>
    <scope>NUCLEOTIDE SEQUENCE</scope>
    <source>
        <tissue evidence="2">Skin</tissue>
    </source>
</reference>
<feature type="compositionally biased region" description="Polar residues" evidence="1">
    <location>
        <begin position="12"/>
        <end position="40"/>
    </location>
</feature>
<evidence type="ECO:0000313" key="2">
    <source>
        <dbReference type="EMBL" id="CEK55150.1"/>
    </source>
</evidence>
<evidence type="ECO:0000256" key="1">
    <source>
        <dbReference type="SAM" id="MobiDB-lite"/>
    </source>
</evidence>
<proteinExistence type="predicted"/>
<gene>
    <name evidence="2" type="primary">ORF24495</name>
</gene>
<feature type="region of interest" description="Disordered" evidence="1">
    <location>
        <begin position="1"/>
        <end position="68"/>
    </location>
</feature>
<feature type="non-terminal residue" evidence="2">
    <location>
        <position position="1"/>
    </location>
</feature>
<name>A0A0B6YI03_9EUPU</name>
<feature type="non-terminal residue" evidence="2">
    <location>
        <position position="68"/>
    </location>
</feature>
<organism evidence="2">
    <name type="scientific">Arion vulgaris</name>
    <dbReference type="NCBI Taxonomy" id="1028688"/>
    <lineage>
        <taxon>Eukaryota</taxon>
        <taxon>Metazoa</taxon>
        <taxon>Spiralia</taxon>
        <taxon>Lophotrochozoa</taxon>
        <taxon>Mollusca</taxon>
        <taxon>Gastropoda</taxon>
        <taxon>Heterobranchia</taxon>
        <taxon>Euthyneura</taxon>
        <taxon>Panpulmonata</taxon>
        <taxon>Eupulmonata</taxon>
        <taxon>Stylommatophora</taxon>
        <taxon>Helicina</taxon>
        <taxon>Arionoidea</taxon>
        <taxon>Arionidae</taxon>
        <taxon>Arion</taxon>
    </lineage>
</organism>
<accession>A0A0B6YI03</accession>
<sequence length="68" mass="7920">RFEVPSPLKKASPTSSTNKHIDYNSSGNKRPINLYQNTTPLEPHSEPLHTHQFQQHQPQLQQPQQFYP</sequence>
<protein>
    <submittedName>
        <fullName evidence="2">Uncharacterized protein</fullName>
    </submittedName>
</protein>
<dbReference type="AlphaFoldDB" id="A0A0B6YI03"/>